<dbReference type="InterPro" id="IPR004629">
    <property type="entry name" value="WecG_TagA_CpsF"/>
</dbReference>
<sequence>MIPVNFCGINFSCLENKQLFTEEEETRFIVTVNAEFIVKANHNLKFMNIINANYATFDGQIPYLFARMLNRRQHFSKISGSDLIYDACEYAQLHHKSLFLLGGNSTSNAVAVANIRKQYGIRVEGYSPLYETYPFIPEHDQLILETIRQFKPDFLFVGFGAIKQEYWINDHLDFLRQQQVRLVVGCGGTFDFVSGQAIRAPRFVQKAGLEGVWRFLTEPRLFRLKRLLESTRFFSVLYNHHIALGRKHWL</sequence>
<dbReference type="CDD" id="cd06533">
    <property type="entry name" value="Glyco_transf_WecG_TagA"/>
    <property type="match status" value="1"/>
</dbReference>
<dbReference type="PANTHER" id="PTHR34136">
    <property type="match status" value="1"/>
</dbReference>
<accession>A0ABX7WSB1</accession>
<dbReference type="Proteomes" id="UP000672039">
    <property type="component" value="Chromosome"/>
</dbReference>
<keyword evidence="2" id="KW-0808">Transferase</keyword>
<name>A0ABX7WSB1_9GAMM</name>
<organism evidence="3 4">
    <name type="scientific">Thiothrix litoralis</name>
    <dbReference type="NCBI Taxonomy" id="2891210"/>
    <lineage>
        <taxon>Bacteria</taxon>
        <taxon>Pseudomonadati</taxon>
        <taxon>Pseudomonadota</taxon>
        <taxon>Gammaproteobacteria</taxon>
        <taxon>Thiotrichales</taxon>
        <taxon>Thiotrichaceae</taxon>
        <taxon>Thiothrix</taxon>
    </lineage>
</organism>
<gene>
    <name evidence="3" type="ORF">J9253_00820</name>
</gene>
<dbReference type="EMBL" id="CP072801">
    <property type="protein sequence ID" value="QTR46540.1"/>
    <property type="molecule type" value="Genomic_DNA"/>
</dbReference>
<evidence type="ECO:0000313" key="4">
    <source>
        <dbReference type="Proteomes" id="UP000672039"/>
    </source>
</evidence>
<evidence type="ECO:0000313" key="3">
    <source>
        <dbReference type="EMBL" id="QTR46540.1"/>
    </source>
</evidence>
<keyword evidence="4" id="KW-1185">Reference proteome</keyword>
<evidence type="ECO:0000256" key="2">
    <source>
        <dbReference type="ARBA" id="ARBA00022679"/>
    </source>
</evidence>
<reference evidence="3 4" key="1">
    <citation type="submission" date="2021-04" db="EMBL/GenBank/DDBJ databases">
        <title>Genomics, taxonomy and metabolism of representatives of sulfur bacteria of the genus Thiothrix: Thiothrix fructosivorans QT, Thiothrix unzii A1T and three new species, Thiothrix subterranea sp. nov., Thiothrix litoralis sp. nov. and 'Candidatus Thiothrix anitrata' sp. nov.</title>
        <authorList>
            <person name="Ravin N.V."/>
            <person name="Smolyakov D."/>
            <person name="Rudenko T.S."/>
            <person name="Mardanov A.V."/>
            <person name="Beletsky A.V."/>
            <person name="Markov N.D."/>
            <person name="Fomenkov A.I."/>
            <person name="Roberts R.J."/>
            <person name="Karnachuk O.V."/>
            <person name="Novikov A."/>
            <person name="Grabovich M.Y."/>
        </authorList>
    </citation>
    <scope>NUCLEOTIDE SEQUENCE [LARGE SCALE GENOMIC DNA]</scope>
    <source>
        <strain evidence="3 4">AS</strain>
    </source>
</reference>
<dbReference type="RefSeq" id="WP_210222873.1">
    <property type="nucleotide sequence ID" value="NZ_CP072801.1"/>
</dbReference>
<dbReference type="Pfam" id="PF03808">
    <property type="entry name" value="Glyco_tran_WecG"/>
    <property type="match status" value="1"/>
</dbReference>
<dbReference type="NCBIfam" id="TIGR00696">
    <property type="entry name" value="wecG_tagA_cpsF"/>
    <property type="match status" value="1"/>
</dbReference>
<keyword evidence="1" id="KW-0328">Glycosyltransferase</keyword>
<protein>
    <submittedName>
        <fullName evidence="3">WecB/TagA/CpsF family glycosyltransferase</fullName>
    </submittedName>
</protein>
<dbReference type="PANTHER" id="PTHR34136:SF1">
    <property type="entry name" value="UDP-N-ACETYL-D-MANNOSAMINURONIC ACID TRANSFERASE"/>
    <property type="match status" value="1"/>
</dbReference>
<proteinExistence type="predicted"/>
<evidence type="ECO:0000256" key="1">
    <source>
        <dbReference type="ARBA" id="ARBA00022676"/>
    </source>
</evidence>